<protein>
    <submittedName>
        <fullName evidence="2">Uncharacterized protein</fullName>
    </submittedName>
</protein>
<reference evidence="2 3" key="1">
    <citation type="submission" date="2024-04" db="EMBL/GenBank/DDBJ databases">
        <title>Phyllosticta paracitricarpa is synonymous to the EU quarantine fungus P. citricarpa based on phylogenomic analyses.</title>
        <authorList>
            <consortium name="Lawrence Berkeley National Laboratory"/>
            <person name="Van Ingen-Buijs V.A."/>
            <person name="Van Westerhoven A.C."/>
            <person name="Haridas S."/>
            <person name="Skiadas P."/>
            <person name="Martin F."/>
            <person name="Groenewald J.Z."/>
            <person name="Crous P.W."/>
            <person name="Seidl M.F."/>
        </authorList>
    </citation>
    <scope>NUCLEOTIDE SEQUENCE [LARGE SCALE GENOMIC DNA]</scope>
    <source>
        <strain evidence="2 3">CBS 123374</strain>
    </source>
</reference>
<feature type="region of interest" description="Disordered" evidence="1">
    <location>
        <begin position="125"/>
        <end position="146"/>
    </location>
</feature>
<accession>A0ABR1YS97</accession>
<sequence>MWNPWASGWSNVDNPPVLVVPTRHGKTKTIIGRFGHAPRRLRSTRADGLRLAAAFIVLSRVEETLGDVAPPVVSLDTPSRAELHATSPEVKMALLLESGSGSSRCQELSNGCHLRHVVRRSNRAGKNLDPVEDHPCGQRKPLARRPGVALPKPNPCSCHRQHNAAVKGRIVTTFIQSLTAPWLRCPCALPHCCPVAVSATESNGRSTP</sequence>
<evidence type="ECO:0000313" key="2">
    <source>
        <dbReference type="EMBL" id="KAK8237874.1"/>
    </source>
</evidence>
<name>A0ABR1YS97_9PEZI</name>
<keyword evidence="3" id="KW-1185">Reference proteome</keyword>
<gene>
    <name evidence="2" type="ORF">HDK90DRAFT_206588</name>
</gene>
<organism evidence="2 3">
    <name type="scientific">Phyllosticta capitalensis</name>
    <dbReference type="NCBI Taxonomy" id="121624"/>
    <lineage>
        <taxon>Eukaryota</taxon>
        <taxon>Fungi</taxon>
        <taxon>Dikarya</taxon>
        <taxon>Ascomycota</taxon>
        <taxon>Pezizomycotina</taxon>
        <taxon>Dothideomycetes</taxon>
        <taxon>Dothideomycetes incertae sedis</taxon>
        <taxon>Botryosphaeriales</taxon>
        <taxon>Phyllostictaceae</taxon>
        <taxon>Phyllosticta</taxon>
    </lineage>
</organism>
<comment type="caution">
    <text evidence="2">The sequence shown here is derived from an EMBL/GenBank/DDBJ whole genome shotgun (WGS) entry which is preliminary data.</text>
</comment>
<dbReference type="EMBL" id="JBBWRZ010000004">
    <property type="protein sequence ID" value="KAK8237874.1"/>
    <property type="molecule type" value="Genomic_DNA"/>
</dbReference>
<evidence type="ECO:0000256" key="1">
    <source>
        <dbReference type="SAM" id="MobiDB-lite"/>
    </source>
</evidence>
<dbReference type="Proteomes" id="UP001492380">
    <property type="component" value="Unassembled WGS sequence"/>
</dbReference>
<proteinExistence type="predicted"/>
<evidence type="ECO:0000313" key="3">
    <source>
        <dbReference type="Proteomes" id="UP001492380"/>
    </source>
</evidence>